<dbReference type="RefSeq" id="WP_168774272.1">
    <property type="nucleotide sequence ID" value="NZ_JAABNR010000006.1"/>
</dbReference>
<organism evidence="3 4">
    <name type="scientific">Stagnihabitans tardus</name>
    <dbReference type="NCBI Taxonomy" id="2699202"/>
    <lineage>
        <taxon>Bacteria</taxon>
        <taxon>Pseudomonadati</taxon>
        <taxon>Pseudomonadota</taxon>
        <taxon>Alphaproteobacteria</taxon>
        <taxon>Rhodobacterales</taxon>
        <taxon>Paracoccaceae</taxon>
        <taxon>Stagnihabitans</taxon>
    </lineage>
</organism>
<feature type="region of interest" description="Disordered" evidence="1">
    <location>
        <begin position="227"/>
        <end position="256"/>
    </location>
</feature>
<keyword evidence="4" id="KW-1185">Reference proteome</keyword>
<evidence type="ECO:0000256" key="1">
    <source>
        <dbReference type="SAM" id="MobiDB-lite"/>
    </source>
</evidence>
<dbReference type="Proteomes" id="UP001193501">
    <property type="component" value="Unassembled WGS sequence"/>
</dbReference>
<dbReference type="EMBL" id="JAABNR010000006">
    <property type="protein sequence ID" value="NBZ87456.1"/>
    <property type="molecule type" value="Genomic_DNA"/>
</dbReference>
<proteinExistence type="predicted"/>
<evidence type="ECO:0000313" key="3">
    <source>
        <dbReference type="EMBL" id="NBZ87456.1"/>
    </source>
</evidence>
<sequence>MTLDAAHQAMEDGGEAEALAFWRAFADAELFLVLEEEAEGATIKPRSFDLSSGPLLLVFDSEERLGTLSADPVPYAALPGRVIAAQLAGQGLGLGLNLGSGAASETILPPASVDWLADMLSQAMPEQASARIKAMGAPGLTRGLAGALAGLLPPGSLAALAAVEYDTGARGHALAVAGLEPAREEGFARAVTEVLAFSGLDAASLDVFFVMPDAPILRRMAEAGQGFAGPARVEAPAQGRSSPAPGMDPSSPPKLR</sequence>
<evidence type="ECO:0000313" key="4">
    <source>
        <dbReference type="Proteomes" id="UP001193501"/>
    </source>
</evidence>
<protein>
    <submittedName>
        <fullName evidence="3">SseB family protein</fullName>
    </submittedName>
</protein>
<reference evidence="3" key="1">
    <citation type="submission" date="2020-01" db="EMBL/GenBank/DDBJ databases">
        <authorList>
            <person name="Chen W.-M."/>
        </authorList>
    </citation>
    <scope>NUCLEOTIDE SEQUENCE</scope>
    <source>
        <strain evidence="3">CYK-10</strain>
    </source>
</reference>
<dbReference type="InterPro" id="IPR009839">
    <property type="entry name" value="SseB_N"/>
</dbReference>
<evidence type="ECO:0000259" key="2">
    <source>
        <dbReference type="Pfam" id="PF07179"/>
    </source>
</evidence>
<dbReference type="AlphaFoldDB" id="A0AAE5BU54"/>
<accession>A0AAE5BU54</accession>
<dbReference type="Pfam" id="PF07179">
    <property type="entry name" value="SseB"/>
    <property type="match status" value="1"/>
</dbReference>
<name>A0AAE5BU54_9RHOB</name>
<comment type="caution">
    <text evidence="3">The sequence shown here is derived from an EMBL/GenBank/DDBJ whole genome shotgun (WGS) entry which is preliminary data.</text>
</comment>
<feature type="domain" description="SseB protein N-terminal" evidence="2">
    <location>
        <begin position="7"/>
        <end position="102"/>
    </location>
</feature>
<gene>
    <name evidence="3" type="ORF">GV832_07680</name>
</gene>